<keyword evidence="6" id="KW-1185">Reference proteome</keyword>
<comment type="caution">
    <text evidence="5">The sequence shown here is derived from an EMBL/GenBank/DDBJ whole genome shotgun (WGS) entry which is preliminary data.</text>
</comment>
<keyword evidence="4" id="KW-0819">tRNA processing</keyword>
<evidence type="ECO:0000256" key="2">
    <source>
        <dbReference type="ARBA" id="ARBA00022679"/>
    </source>
</evidence>
<dbReference type="PANTHER" id="PTHR23417">
    <property type="entry name" value="3-DEOXY-D-MANNO-OCTULOSONIC-ACID TRANSFERASE/TRNA GUANINE-N 7 - -METHYLTRANSFERASE"/>
    <property type="match status" value="1"/>
</dbReference>
<dbReference type="Proteomes" id="UP001166291">
    <property type="component" value="Unassembled WGS sequence"/>
</dbReference>
<feature type="binding site" evidence="4">
    <location>
        <position position="172"/>
    </location>
    <ligand>
        <name>substrate</name>
    </ligand>
</feature>
<dbReference type="RefSeq" id="WP_219042809.1">
    <property type="nucleotide sequence ID" value="NZ_JAHWDQ010000001.1"/>
</dbReference>
<evidence type="ECO:0000313" key="5">
    <source>
        <dbReference type="EMBL" id="MBW2940627.1"/>
    </source>
</evidence>
<comment type="function">
    <text evidence="4">Catalyzes the formation of N(7)-methylguanine at position 46 (m7G46) in tRNA.</text>
</comment>
<dbReference type="PANTHER" id="PTHR23417:SF14">
    <property type="entry name" value="PENTACOTRIPEPTIDE-REPEAT REGION OF PRORP DOMAIN-CONTAINING PROTEIN"/>
    <property type="match status" value="1"/>
</dbReference>
<feature type="binding site" evidence="4">
    <location>
        <begin position="209"/>
        <end position="212"/>
    </location>
    <ligand>
        <name>substrate</name>
    </ligand>
</feature>
<feature type="binding site" evidence="4">
    <location>
        <position position="86"/>
    </location>
    <ligand>
        <name>S-adenosyl-L-methionine</name>
        <dbReference type="ChEBI" id="CHEBI:59789"/>
    </ligand>
</feature>
<dbReference type="HAMAP" id="MF_01057">
    <property type="entry name" value="tRNA_methyltr_TrmB"/>
    <property type="match status" value="1"/>
</dbReference>
<dbReference type="EMBL" id="JAHWDQ010000001">
    <property type="protein sequence ID" value="MBW2940627.1"/>
    <property type="molecule type" value="Genomic_DNA"/>
</dbReference>
<dbReference type="InterPro" id="IPR055361">
    <property type="entry name" value="tRNA_methyltr_TrmB_bact"/>
</dbReference>
<dbReference type="GO" id="GO:0008176">
    <property type="term" value="F:tRNA (guanine(46)-N7)-methyltransferase activity"/>
    <property type="evidence" value="ECO:0007669"/>
    <property type="project" value="UniProtKB-EC"/>
</dbReference>
<reference evidence="5" key="1">
    <citation type="submission" date="2021-07" db="EMBL/GenBank/DDBJ databases">
        <title>Zhongshania sp. CAU 1632 isolated from seawater.</title>
        <authorList>
            <person name="Kim W."/>
        </authorList>
    </citation>
    <scope>NUCLEOTIDE SEQUENCE</scope>
    <source>
        <strain evidence="5">CAU 1632</strain>
    </source>
</reference>
<evidence type="ECO:0000256" key="3">
    <source>
        <dbReference type="ARBA" id="ARBA00022691"/>
    </source>
</evidence>
<dbReference type="PROSITE" id="PS51625">
    <property type="entry name" value="SAM_MT_TRMB"/>
    <property type="match status" value="1"/>
</dbReference>
<evidence type="ECO:0000256" key="1">
    <source>
        <dbReference type="ARBA" id="ARBA00022603"/>
    </source>
</evidence>
<gene>
    <name evidence="4 5" type="primary">trmB</name>
    <name evidence="5" type="ORF">KXJ70_07570</name>
</gene>
<comment type="pathway">
    <text evidence="4">tRNA modification; N(7)-methylguanine-tRNA biosynthesis.</text>
</comment>
<evidence type="ECO:0000313" key="6">
    <source>
        <dbReference type="Proteomes" id="UP001166291"/>
    </source>
</evidence>
<comment type="catalytic activity">
    <reaction evidence="4">
        <text>guanosine(46) in tRNA + S-adenosyl-L-methionine = N(7)-methylguanosine(46) in tRNA + S-adenosyl-L-homocysteine</text>
        <dbReference type="Rhea" id="RHEA:42708"/>
        <dbReference type="Rhea" id="RHEA-COMP:10188"/>
        <dbReference type="Rhea" id="RHEA-COMP:10189"/>
        <dbReference type="ChEBI" id="CHEBI:57856"/>
        <dbReference type="ChEBI" id="CHEBI:59789"/>
        <dbReference type="ChEBI" id="CHEBI:74269"/>
        <dbReference type="ChEBI" id="CHEBI:74480"/>
        <dbReference type="EC" id="2.1.1.33"/>
    </reaction>
</comment>
<organism evidence="5 6">
    <name type="scientific">Zhongshania aquimaris</name>
    <dbReference type="NCBI Taxonomy" id="2857107"/>
    <lineage>
        <taxon>Bacteria</taxon>
        <taxon>Pseudomonadati</taxon>
        <taxon>Pseudomonadota</taxon>
        <taxon>Gammaproteobacteria</taxon>
        <taxon>Cellvibrionales</taxon>
        <taxon>Spongiibacteraceae</taxon>
        <taxon>Zhongshania</taxon>
    </lineage>
</organism>
<keyword evidence="1 4" id="KW-0489">Methyltransferase</keyword>
<feature type="binding site" evidence="4">
    <location>
        <position position="136"/>
    </location>
    <ligand>
        <name>S-adenosyl-L-methionine</name>
        <dbReference type="ChEBI" id="CHEBI:59789"/>
    </ligand>
</feature>
<feature type="binding site" evidence="4">
    <location>
        <position position="140"/>
    </location>
    <ligand>
        <name>substrate</name>
    </ligand>
</feature>
<name>A0ABS6VQM8_9GAMM</name>
<keyword evidence="2 4" id="KW-0808">Transferase</keyword>
<protein>
    <recommendedName>
        <fullName evidence="4">tRNA (guanine-N(7)-)-methyltransferase</fullName>
        <ecNumber evidence="4">2.1.1.33</ecNumber>
    </recommendedName>
    <alternativeName>
        <fullName evidence="4">tRNA (guanine(46)-N(7))-methyltransferase</fullName>
    </alternativeName>
    <alternativeName>
        <fullName evidence="4">tRNA(m7G46)-methyltransferase</fullName>
    </alternativeName>
</protein>
<comment type="similarity">
    <text evidence="4">Belongs to the class I-like SAM-binding methyltransferase superfamily. TrmB family.</text>
</comment>
<dbReference type="Pfam" id="PF02390">
    <property type="entry name" value="Methyltransf_4"/>
    <property type="match status" value="1"/>
</dbReference>
<comment type="caution">
    <text evidence="4">Lacks conserved residue(s) required for the propagation of feature annotation.</text>
</comment>
<dbReference type="InterPro" id="IPR003358">
    <property type="entry name" value="tRNA_(Gua-N-7)_MeTrfase_Trmb"/>
</dbReference>
<keyword evidence="3 4" id="KW-0949">S-adenosyl-L-methionine</keyword>
<sequence>MTENAAPIRRKIKSFVLRTGRMTDGQRRAYEINLAELGLQRSSGMQSFEHTFGRVAPVVLEIGFGMGDSLAEMAANAPENDFIGVEVHTPGVGRLMYLVQEAGLTNVRTYEDDAVEVLAQCIPDNSLSRVQIYFPDPWHKARHHKRRLIQPQFVQTLRNKLTIGGVLHLATDWENYAEHMMDVMAEAEGYRNMAGAREYSPRPEYRPITKFEKRGERLGHGVWDLLFSKTE</sequence>
<dbReference type="NCBIfam" id="TIGR00091">
    <property type="entry name" value="tRNA (guanosine(46)-N7)-methyltransferase TrmB"/>
    <property type="match status" value="1"/>
</dbReference>
<evidence type="ECO:0000256" key="4">
    <source>
        <dbReference type="HAMAP-Rule" id="MF_01057"/>
    </source>
</evidence>
<proteinExistence type="inferred from homology"/>
<dbReference type="EC" id="2.1.1.33" evidence="4"/>
<accession>A0ABS6VQM8</accession>
<feature type="binding site" evidence="4">
    <location>
        <position position="113"/>
    </location>
    <ligand>
        <name>S-adenosyl-L-methionine</name>
        <dbReference type="ChEBI" id="CHEBI:59789"/>
    </ligand>
</feature>
<feature type="binding site" evidence="4">
    <location>
        <position position="61"/>
    </location>
    <ligand>
        <name>S-adenosyl-L-methionine</name>
        <dbReference type="ChEBI" id="CHEBI:59789"/>
    </ligand>
</feature>